<evidence type="ECO:0000259" key="7">
    <source>
        <dbReference type="PROSITE" id="PS50113"/>
    </source>
</evidence>
<dbReference type="Proteomes" id="UP000319894">
    <property type="component" value="Unassembled WGS sequence"/>
</dbReference>
<dbReference type="Pfam" id="PF08447">
    <property type="entry name" value="PAS_3"/>
    <property type="match status" value="1"/>
</dbReference>
<dbReference type="InParanoid" id="A0A554N9M4"/>
<comment type="catalytic activity">
    <reaction evidence="1">
        <text>ATP + protein L-histidine = ADP + protein N-phospho-L-histidine.</text>
        <dbReference type="EC" id="2.7.13.3"/>
    </reaction>
</comment>
<dbReference type="GO" id="GO:0004673">
    <property type="term" value="F:protein histidine kinase activity"/>
    <property type="evidence" value="ECO:0007669"/>
    <property type="project" value="UniProtKB-EC"/>
</dbReference>
<evidence type="ECO:0000259" key="6">
    <source>
        <dbReference type="PROSITE" id="PS50112"/>
    </source>
</evidence>
<dbReference type="PANTHER" id="PTHR43304:SF1">
    <property type="entry name" value="PAC DOMAIN-CONTAINING PROTEIN"/>
    <property type="match status" value="1"/>
</dbReference>
<dbReference type="InterPro" id="IPR013655">
    <property type="entry name" value="PAS_fold_3"/>
</dbReference>
<comment type="caution">
    <text evidence="8">The sequence shown here is derived from an EMBL/GenBank/DDBJ whole genome shotgun (WGS) entry which is preliminary data.</text>
</comment>
<evidence type="ECO:0000313" key="8">
    <source>
        <dbReference type="EMBL" id="TSD14107.1"/>
    </source>
</evidence>
<keyword evidence="5" id="KW-0418">Kinase</keyword>
<dbReference type="InterPro" id="IPR052162">
    <property type="entry name" value="Sensor_kinase/Photoreceptor"/>
</dbReference>
<protein>
    <recommendedName>
        <fullName evidence="2">histidine kinase</fullName>
        <ecNumber evidence="2">2.7.13.3</ecNumber>
    </recommendedName>
</protein>
<dbReference type="SMART" id="SM00091">
    <property type="entry name" value="PAS"/>
    <property type="match status" value="1"/>
</dbReference>
<organism evidence="8 9">
    <name type="scientific">Haloglomus irregulare</name>
    <dbReference type="NCBI Taxonomy" id="2234134"/>
    <lineage>
        <taxon>Archaea</taxon>
        <taxon>Methanobacteriati</taxon>
        <taxon>Methanobacteriota</taxon>
        <taxon>Stenosarchaea group</taxon>
        <taxon>Halobacteria</taxon>
        <taxon>Halobacteriales</taxon>
        <taxon>Natronomonadaceae</taxon>
        <taxon>Haloglomus</taxon>
    </lineage>
</organism>
<dbReference type="EMBL" id="QMDX01000005">
    <property type="protein sequence ID" value="TSD14107.1"/>
    <property type="molecule type" value="Genomic_DNA"/>
</dbReference>
<dbReference type="InterPro" id="IPR000700">
    <property type="entry name" value="PAS-assoc_C"/>
</dbReference>
<dbReference type="PROSITE" id="PS50112">
    <property type="entry name" value="PAS"/>
    <property type="match status" value="1"/>
</dbReference>
<feature type="domain" description="PAS" evidence="6">
    <location>
        <begin position="34"/>
        <end position="107"/>
    </location>
</feature>
<dbReference type="EC" id="2.7.13.3" evidence="2"/>
<dbReference type="NCBIfam" id="TIGR00229">
    <property type="entry name" value="sensory_box"/>
    <property type="match status" value="1"/>
</dbReference>
<dbReference type="AlphaFoldDB" id="A0A554N9M4"/>
<dbReference type="InterPro" id="IPR035965">
    <property type="entry name" value="PAS-like_dom_sf"/>
</dbReference>
<keyword evidence="3" id="KW-0597">Phosphoprotein</keyword>
<dbReference type="SMART" id="SM00086">
    <property type="entry name" value="PAC"/>
    <property type="match status" value="1"/>
</dbReference>
<dbReference type="Gene3D" id="3.30.450.20">
    <property type="entry name" value="PAS domain"/>
    <property type="match status" value="2"/>
</dbReference>
<keyword evidence="4" id="KW-0808">Transferase</keyword>
<evidence type="ECO:0000256" key="1">
    <source>
        <dbReference type="ARBA" id="ARBA00000085"/>
    </source>
</evidence>
<feature type="domain" description="PAC" evidence="7">
    <location>
        <begin position="1"/>
        <end position="33"/>
    </location>
</feature>
<keyword evidence="9" id="KW-1185">Reference proteome</keyword>
<dbReference type="SUPFAM" id="SSF55785">
    <property type="entry name" value="PYP-like sensor domain (PAS domain)"/>
    <property type="match status" value="1"/>
</dbReference>
<evidence type="ECO:0000313" key="9">
    <source>
        <dbReference type="Proteomes" id="UP000319894"/>
    </source>
</evidence>
<evidence type="ECO:0000256" key="2">
    <source>
        <dbReference type="ARBA" id="ARBA00012438"/>
    </source>
</evidence>
<name>A0A554N9M4_9EURY</name>
<evidence type="ECO:0000256" key="3">
    <source>
        <dbReference type="ARBA" id="ARBA00022553"/>
    </source>
</evidence>
<evidence type="ECO:0000256" key="4">
    <source>
        <dbReference type="ARBA" id="ARBA00022679"/>
    </source>
</evidence>
<gene>
    <name evidence="8" type="ORF">DP107_10535</name>
</gene>
<sequence>MRPVTDGTGDVVSLVVSACDVTERKDRERTLQEVNQRFELLAEAVPDGLFLVGADYSELYYCNSAAAALYGVDMAELRDDPSAWMRHVHPDDVGRLEADVERQRNDRVDDIQRQQFRIQHPDRGTRWLEVEIYSVEADGRIERLAGVATDITEQRAQAKPQ</sequence>
<feature type="domain" description="PAC" evidence="7">
    <location>
        <begin position="112"/>
        <end position="161"/>
    </location>
</feature>
<dbReference type="InterPro" id="IPR001610">
    <property type="entry name" value="PAC"/>
</dbReference>
<evidence type="ECO:0000256" key="5">
    <source>
        <dbReference type="ARBA" id="ARBA00022777"/>
    </source>
</evidence>
<dbReference type="PANTHER" id="PTHR43304">
    <property type="entry name" value="PHYTOCHROME-LIKE PROTEIN CPH1"/>
    <property type="match status" value="1"/>
</dbReference>
<dbReference type="PROSITE" id="PS50113">
    <property type="entry name" value="PAC"/>
    <property type="match status" value="2"/>
</dbReference>
<dbReference type="InterPro" id="IPR000014">
    <property type="entry name" value="PAS"/>
</dbReference>
<reference evidence="8 9" key="1">
    <citation type="submission" date="2018-06" db="EMBL/GenBank/DDBJ databases">
        <title>Natronomonas sp. F16-60 a new haloarchaeon isolated from a solar saltern of Isla Cristina, Huelva, Spain.</title>
        <authorList>
            <person name="Duran-Viseras A."/>
            <person name="Sanchez-Porro C."/>
            <person name="Ventosa A."/>
        </authorList>
    </citation>
    <scope>NUCLEOTIDE SEQUENCE [LARGE SCALE GENOMIC DNA]</scope>
    <source>
        <strain evidence="8 9">F16-60</strain>
    </source>
</reference>
<proteinExistence type="predicted"/>
<accession>A0A554N9M4</accession>